<dbReference type="AlphaFoldDB" id="A0A1A8XTF2"/>
<protein>
    <submittedName>
        <fullName evidence="1">Uncharacterized protein</fullName>
    </submittedName>
</protein>
<sequence length="35" mass="3902">MSYTDHPNSSFVSGWTEVNVEPDLTQAGLEYMPKA</sequence>
<proteinExistence type="predicted"/>
<gene>
    <name evidence="1" type="ORF">ACCAA_560047</name>
</gene>
<evidence type="ECO:0000313" key="2">
    <source>
        <dbReference type="Proteomes" id="UP000199169"/>
    </source>
</evidence>
<evidence type="ECO:0000313" key="1">
    <source>
        <dbReference type="EMBL" id="SBT08359.1"/>
    </source>
</evidence>
<accession>A0A1A8XTF2</accession>
<name>A0A1A8XTF2_9PROT</name>
<reference evidence="1 2" key="1">
    <citation type="submission" date="2016-06" db="EMBL/GenBank/DDBJ databases">
        <authorList>
            <person name="Kjaerup R.B."/>
            <person name="Dalgaard T.S."/>
            <person name="Juul-Madsen H.R."/>
        </authorList>
    </citation>
    <scope>NUCLEOTIDE SEQUENCE [LARGE SCALE GENOMIC DNA]</scope>
    <source>
        <strain evidence="1">3</strain>
    </source>
</reference>
<organism evidence="1 2">
    <name type="scientific">Candidatus Accumulibacter aalborgensis</name>
    <dbReference type="NCBI Taxonomy" id="1860102"/>
    <lineage>
        <taxon>Bacteria</taxon>
        <taxon>Pseudomonadati</taxon>
        <taxon>Pseudomonadota</taxon>
        <taxon>Betaproteobacteria</taxon>
        <taxon>Candidatus Accumulibacter</taxon>
    </lineage>
</organism>
<dbReference type="STRING" id="1860102.ACCAA_560047"/>
<keyword evidence="2" id="KW-1185">Reference proteome</keyword>
<dbReference type="EMBL" id="FLQX01000134">
    <property type="protein sequence ID" value="SBT08359.1"/>
    <property type="molecule type" value="Genomic_DNA"/>
</dbReference>
<dbReference type="Proteomes" id="UP000199169">
    <property type="component" value="Unassembled WGS sequence"/>
</dbReference>